<evidence type="ECO:0000313" key="6">
    <source>
        <dbReference type="Proteomes" id="UP000199382"/>
    </source>
</evidence>
<dbReference type="InterPro" id="IPR029787">
    <property type="entry name" value="Nucleotide_cyclase"/>
</dbReference>
<evidence type="ECO:0000259" key="4">
    <source>
        <dbReference type="PROSITE" id="PS50887"/>
    </source>
</evidence>
<dbReference type="Pfam" id="PF07701">
    <property type="entry name" value="HNOBA"/>
    <property type="match status" value="1"/>
</dbReference>
<dbReference type="GO" id="GO:0004383">
    <property type="term" value="F:guanylate cyclase activity"/>
    <property type="evidence" value="ECO:0007669"/>
    <property type="project" value="InterPro"/>
</dbReference>
<dbReference type="SMART" id="SM00267">
    <property type="entry name" value="GGDEF"/>
    <property type="match status" value="1"/>
</dbReference>
<dbReference type="InterPro" id="IPR042463">
    <property type="entry name" value="HNOB_dom_associated_sf"/>
</dbReference>
<name>A0A1G8X3D0_9RHOB</name>
<dbReference type="EMBL" id="FNEK01000025">
    <property type="protein sequence ID" value="SDJ85148.1"/>
    <property type="molecule type" value="Genomic_DNA"/>
</dbReference>
<dbReference type="AlphaFoldDB" id="A0A1G8X3D0"/>
<dbReference type="InterPro" id="IPR043128">
    <property type="entry name" value="Rev_trsase/Diguanyl_cyclase"/>
</dbReference>
<keyword evidence="2" id="KW-0141">cGMP biosynthesis</keyword>
<evidence type="ECO:0000256" key="2">
    <source>
        <dbReference type="ARBA" id="ARBA00023293"/>
    </source>
</evidence>
<dbReference type="Gene3D" id="3.30.450.260">
    <property type="entry name" value="Haem NO binding associated domain"/>
    <property type="match status" value="1"/>
</dbReference>
<sequence>MSCPDHIALPIITGSVGCPAALPPVSLDATSLQRLMPMHLVLSPDGRILRLGRSLRKLRPDGDLEGANFFDVFELRRPRGARSVSELQAVEGGRLSLHLRDQANGCFKGVVVPLSNSGEVLLNLSFGFSLVEAVRSFDLTAADFAGTDLAIEMLHLVEAKSAALQESKKLNQRLQGAMIAAEEQAFTDTLTGLKNRRAMDHVLTRLGTDGIPFGLLHLDLDYFKQVNDTHGHAAGDEVLQAVAKILVHETREKDIAARVGGDEFILIFQKLVDVMILSDIGDRIIRRLEVPIPYGDTRLRISGSIGITTSAHNPKADPENILETADLALYASKRAGRSRATVAPIGVGPAA</sequence>
<dbReference type="NCBIfam" id="TIGR00254">
    <property type="entry name" value="GGDEF"/>
    <property type="match status" value="1"/>
</dbReference>
<protein>
    <submittedName>
        <fullName evidence="5">Diguanylate cyclase (GGDEF) domain-containing protein</fullName>
    </submittedName>
</protein>
<evidence type="ECO:0000313" key="5">
    <source>
        <dbReference type="EMBL" id="SDJ85148.1"/>
    </source>
</evidence>
<dbReference type="Pfam" id="PF00990">
    <property type="entry name" value="GGDEF"/>
    <property type="match status" value="1"/>
</dbReference>
<dbReference type="PANTHER" id="PTHR45138:SF9">
    <property type="entry name" value="DIGUANYLATE CYCLASE DGCM-RELATED"/>
    <property type="match status" value="1"/>
</dbReference>
<evidence type="ECO:0000256" key="3">
    <source>
        <dbReference type="ARBA" id="ARBA00034247"/>
    </source>
</evidence>
<dbReference type="STRING" id="571298.SAMN04488026_102551"/>
<dbReference type="Proteomes" id="UP000199382">
    <property type="component" value="Unassembled WGS sequence"/>
</dbReference>
<dbReference type="SUPFAM" id="SSF55073">
    <property type="entry name" value="Nucleotide cyclase"/>
    <property type="match status" value="1"/>
</dbReference>
<feature type="domain" description="GGDEF" evidence="4">
    <location>
        <begin position="211"/>
        <end position="345"/>
    </location>
</feature>
<dbReference type="GO" id="GO:0000166">
    <property type="term" value="F:nucleotide binding"/>
    <property type="evidence" value="ECO:0007669"/>
    <property type="project" value="UniProtKB-KW"/>
</dbReference>
<dbReference type="PANTHER" id="PTHR45138">
    <property type="entry name" value="REGULATORY COMPONENTS OF SENSORY TRANSDUCTION SYSTEM"/>
    <property type="match status" value="1"/>
</dbReference>
<organism evidence="5 6">
    <name type="scientific">Aliiruegeria lutimaris</name>
    <dbReference type="NCBI Taxonomy" id="571298"/>
    <lineage>
        <taxon>Bacteria</taxon>
        <taxon>Pseudomonadati</taxon>
        <taxon>Pseudomonadota</taxon>
        <taxon>Alphaproteobacteria</taxon>
        <taxon>Rhodobacterales</taxon>
        <taxon>Roseobacteraceae</taxon>
        <taxon>Aliiruegeria</taxon>
    </lineage>
</organism>
<keyword evidence="6" id="KW-1185">Reference proteome</keyword>
<evidence type="ECO:0000256" key="1">
    <source>
        <dbReference type="ARBA" id="ARBA00022741"/>
    </source>
</evidence>
<dbReference type="Gene3D" id="3.30.70.270">
    <property type="match status" value="1"/>
</dbReference>
<accession>A0A1G8X3D0</accession>
<dbReference type="CDD" id="cd01949">
    <property type="entry name" value="GGDEF"/>
    <property type="match status" value="1"/>
</dbReference>
<dbReference type="GO" id="GO:0052621">
    <property type="term" value="F:diguanylate cyclase activity"/>
    <property type="evidence" value="ECO:0007669"/>
    <property type="project" value="UniProtKB-EC"/>
</dbReference>
<dbReference type="InterPro" id="IPR011645">
    <property type="entry name" value="HNOB_dom_associated"/>
</dbReference>
<keyword evidence="1" id="KW-0547">Nucleotide-binding</keyword>
<dbReference type="PROSITE" id="PS50887">
    <property type="entry name" value="GGDEF"/>
    <property type="match status" value="1"/>
</dbReference>
<reference evidence="5 6" key="1">
    <citation type="submission" date="2016-10" db="EMBL/GenBank/DDBJ databases">
        <authorList>
            <person name="de Groot N.N."/>
        </authorList>
    </citation>
    <scope>NUCLEOTIDE SEQUENCE [LARGE SCALE GENOMIC DNA]</scope>
    <source>
        <strain evidence="5 6">DSM 25294</strain>
    </source>
</reference>
<proteinExistence type="predicted"/>
<dbReference type="OrthoDB" id="9812260at2"/>
<dbReference type="RefSeq" id="WP_093156695.1">
    <property type="nucleotide sequence ID" value="NZ_FNEK01000025.1"/>
</dbReference>
<gene>
    <name evidence="5" type="ORF">SAMN04488026_102551</name>
</gene>
<dbReference type="InterPro" id="IPR000160">
    <property type="entry name" value="GGDEF_dom"/>
</dbReference>
<comment type="catalytic activity">
    <reaction evidence="3">
        <text>2 GTP = 3',3'-c-di-GMP + 2 diphosphate</text>
        <dbReference type="Rhea" id="RHEA:24898"/>
        <dbReference type="ChEBI" id="CHEBI:33019"/>
        <dbReference type="ChEBI" id="CHEBI:37565"/>
        <dbReference type="ChEBI" id="CHEBI:58805"/>
        <dbReference type="EC" id="2.7.7.65"/>
    </reaction>
</comment>
<dbReference type="InterPro" id="IPR050469">
    <property type="entry name" value="Diguanylate_Cyclase"/>
</dbReference>